<feature type="domain" description="Conserved hypothetical protein CHP03032" evidence="1">
    <location>
        <begin position="11"/>
        <end position="326"/>
    </location>
</feature>
<evidence type="ECO:0000313" key="3">
    <source>
        <dbReference type="Proteomes" id="UP000292347"/>
    </source>
</evidence>
<dbReference type="Pfam" id="PF16261">
    <property type="entry name" value="DUF4915"/>
    <property type="match status" value="1"/>
</dbReference>
<sequence>MSTNVSASRGLAEWLHGHRLSFACTSYQTGLLALVGTNREGAVALSRCAFDRAMGLAWRAGRLYLATKQEIWRLENILAAGAETADGEDLLLVPRNAQVTGDVDAHELGVSPRGEIVFVNTAYSCLASTSVRHSFRPVWTPPFISRLAPEDRCHLNGVAFDAVGQPAYVTAAGRTDVVGGWREDRRGGGVVVEVAGGKVVAEGLSMPHSPRLVGRDLFFLESGRGQIVRLNLDTGERQDLGFCPGFLRGMSIHDGHALVTVSKPREETFAGLPIDEQLGRRGGTPWCGVLIVELASGNIVQWLRFQGEQTEMFDVVALPGVRQPKAVAPGSSEAQGLITIEREPDPATLSVPVRPRSG</sequence>
<dbReference type="EMBL" id="SDPT01000002">
    <property type="protein sequence ID" value="RXZ31761.1"/>
    <property type="molecule type" value="Genomic_DNA"/>
</dbReference>
<evidence type="ECO:0000313" key="2">
    <source>
        <dbReference type="EMBL" id="RXZ31761.1"/>
    </source>
</evidence>
<comment type="caution">
    <text evidence="2">The sequence shown here is derived from an EMBL/GenBank/DDBJ whole genome shotgun (WGS) entry which is preliminary data.</text>
</comment>
<protein>
    <submittedName>
        <fullName evidence="2">TIGR03032 family protein</fullName>
    </submittedName>
</protein>
<proteinExistence type="predicted"/>
<dbReference type="RefSeq" id="WP_129341994.1">
    <property type="nucleotide sequence ID" value="NZ_JACIDD010000002.1"/>
</dbReference>
<dbReference type="SUPFAM" id="SSF63825">
    <property type="entry name" value="YWTD domain"/>
    <property type="match status" value="1"/>
</dbReference>
<dbReference type="NCBIfam" id="TIGR03032">
    <property type="entry name" value="TIGR03032 family protein"/>
    <property type="match status" value="1"/>
</dbReference>
<gene>
    <name evidence="2" type="ORF">EO081_11195</name>
</gene>
<dbReference type="OrthoDB" id="238183at2"/>
<dbReference type="AlphaFoldDB" id="A0A4Q2ITN1"/>
<keyword evidence="3" id="KW-1185">Reference proteome</keyword>
<accession>A0A4Q2ITN1</accession>
<reference evidence="2 3" key="1">
    <citation type="submission" date="2019-01" db="EMBL/GenBank/DDBJ databases">
        <title>Sphingomonas mucosissima sp. nov. and Sphingomonas desiccabilis sp. nov., from biological soil crusts in the Colorado Plateau, USA.</title>
        <authorList>
            <person name="Zhu D."/>
        </authorList>
    </citation>
    <scope>NUCLEOTIDE SEQUENCE [LARGE SCALE GENOMIC DNA]</scope>
    <source>
        <strain evidence="2 3">CP1D</strain>
    </source>
</reference>
<organism evidence="2 3">
    <name type="scientific">Sphingomonas desiccabilis</name>
    <dbReference type="NCBI Taxonomy" id="429134"/>
    <lineage>
        <taxon>Bacteria</taxon>
        <taxon>Pseudomonadati</taxon>
        <taxon>Pseudomonadota</taxon>
        <taxon>Alphaproteobacteria</taxon>
        <taxon>Sphingomonadales</taxon>
        <taxon>Sphingomonadaceae</taxon>
        <taxon>Sphingomonas</taxon>
    </lineage>
</organism>
<name>A0A4Q2ITN1_9SPHN</name>
<dbReference type="InterPro" id="IPR017481">
    <property type="entry name" value="CHP03032"/>
</dbReference>
<dbReference type="Proteomes" id="UP000292347">
    <property type="component" value="Unassembled WGS sequence"/>
</dbReference>
<evidence type="ECO:0000259" key="1">
    <source>
        <dbReference type="Pfam" id="PF16261"/>
    </source>
</evidence>